<dbReference type="eggNOG" id="COG1538">
    <property type="taxonomic scope" value="Bacteria"/>
</dbReference>
<evidence type="ECO:0000313" key="4">
    <source>
        <dbReference type="EMBL" id="CBJ90393.1"/>
    </source>
</evidence>
<dbReference type="eggNOG" id="COG1566">
    <property type="taxonomic scope" value="Bacteria"/>
</dbReference>
<evidence type="ECO:0000259" key="2">
    <source>
        <dbReference type="Pfam" id="PF18413"/>
    </source>
</evidence>
<proteinExistence type="predicted"/>
<dbReference type="InterPro" id="IPR040840">
    <property type="entry name" value="TcA_TcB_BD"/>
</dbReference>
<feature type="domain" description="Tc toxin complex TcA C-terminal TcB-binding" evidence="1">
    <location>
        <begin position="1226"/>
        <end position="1521"/>
    </location>
</feature>
<feature type="domain" description="Neuraminidase-like" evidence="2">
    <location>
        <begin position="169"/>
        <end position="331"/>
    </location>
</feature>
<organism evidence="4 5">
    <name type="scientific">Xenorhabdus nematophila (strain ATCC 19061 / DSM 3370 / CCUG 14189 / LMG 1036 / NCIMB 9965 / AN6)</name>
    <dbReference type="NCBI Taxonomy" id="406817"/>
    <lineage>
        <taxon>Bacteria</taxon>
        <taxon>Pseudomonadati</taxon>
        <taxon>Pseudomonadota</taxon>
        <taxon>Gammaproteobacteria</taxon>
        <taxon>Enterobacterales</taxon>
        <taxon>Morganellaceae</taxon>
        <taxon>Xenorhabdus</taxon>
    </lineage>
</organism>
<dbReference type="STRING" id="406817.XNC1_2334"/>
<evidence type="ECO:0000259" key="3">
    <source>
        <dbReference type="Pfam" id="PF20220"/>
    </source>
</evidence>
<dbReference type="InterPro" id="IPR041079">
    <property type="entry name" value="Neuraminidase-like"/>
</dbReference>
<gene>
    <name evidence="4" type="primary">tccB</name>
    <name evidence="4" type="ordered locus">XNC1_2334</name>
</gene>
<dbReference type="EMBL" id="FN667742">
    <property type="protein sequence ID" value="CBJ90393.1"/>
    <property type="molecule type" value="Genomic_DNA"/>
</dbReference>
<dbReference type="Pfam" id="PF18276">
    <property type="entry name" value="TcA_TcB_BD"/>
    <property type="match status" value="1"/>
</dbReference>
<accession>D3VGF7</accession>
<name>D3VGF7_XENNA</name>
<feature type="domain" description="ABC toxin N-terminal" evidence="3">
    <location>
        <begin position="9"/>
        <end position="138"/>
    </location>
</feature>
<dbReference type="Proteomes" id="UP000008075">
    <property type="component" value="Chromosome"/>
</dbReference>
<sequence>MQQTKLTGQMAERKRNALEAVWLGQLSRNNGTPVTLNTPDDIYNYLLIDTQSGWQLTTSMVAQVIASLQQYINNILLGGEPGYNQVRWHRDHQTLLDDWQSTHAQYDTWATNVLLAQYPENYLSPPLRTHQTGDFAQMVSDLSQGPLNDDTILTAVQGYLNRFEEVANLSVISGYVAGTDLVKSDYYFLGRTASKPCTYYWRKCAMHMNTGTTMVPDSWSEWLKVDLPLGGDNVVGQPRPVMQNNRLYVVWFERSVTVKQGHQSDKQATLAARMAYQKFDGTWSAPQSLGSTSEAQNEEETLYSEGAEFSTLALEFISADGQTFLYTALYTSKEVTWTTPGGDSQKISLVNNEKTAMVCAFDAWMNPVMPDDSDALEKLFKLYALQTLAKDNHHTEAVNPKATGQQFLQRAVDRRVENRVTDTELTDDTLALGAEMPTMQACLGYETKTNAVVLNVGGGASGNDKLMLNFTLDAKERLSPTVSGQGGNNLPKVGPIRYLISFPPVNVGLTIWFDSSDKYNWVKDSYEGMWIDDLYYPKNISTHFDDEEKKLWSSGFLDQNKLDQNTVSHFGIVCRSQGKEDTFQFNLGEDVTKSILEPVIRLIINSDIEDLASEDIYNFELDPLNAEIDLPLARDQPYSFNIFTSLELWGQNSNGKLEKKVKETCRYTTVRVTIPATFDALTDPLPLLDSRTDPKLGTAEFLHYRSKHNVGIPSPVRLNTLFARKLVNAAQSGLDHLFQWNTQLTPEPGIHQPEYTPTPMDFSGANGLYFWELFYHTPALVADTLQSRGQHAAARRWQQHIFNPSALNQGTDSQNNQIPNYWKVGPISTVYAKEVPSYTIEGPTNPDALAYTNPVHFRKASYMSYVQTQIALGDRYYRQLTPDSLNQALQIYTQTCELLGTRPGVGLVSTWVPMPLKDAAERRPSGEHMARFERELPSLPATWNSYPTPTDYPSVQTVTSAVFHSPVNNQLLMLWDTLDARRYNLRHNLDINGNPLHLPLFAAPLDPTALLMAEAQGGTQIGSHRAGMLTIPPYRYRVMSEKAREAAGMLSGFGQQLLQYLEASDERHKEILGQSQLADLWSFTQRAQKQAVDIAINGLDTLNTSLAAARQRYDYYQGLADRGNSVLESAAMGSMASSAALMGAVSVPAIAAGAVALTPNIFGLADGGSDWAGPLKGLAESTMALGFAAGAASETMNIQAGFDRRKEEWQQQAEEASLDITTLQSQIKGQQLQIEAARTVQDLTLAQHQQVMDMYRFLSTRFTGEALYRWLIGQLSALYYQAYDATLSLCLAAQTCWQYELGDFETTFIQTGSWNDHYRGLLIGETLRLNLQQMEVAWLSRNTRKLEITRSFSLREKVGDTAWAGWLGTLKENGVNTFSLSEKDFDQDYPGHYLRQIASVSVSLPAVVGPYQNVRATLTQTGNCLVLKPDLKAVKYLKENKSGNGTHVKRNLNASQEIALSSGVDDNGVLVLNAGNERYLPFEGTGAVSDWSLAFPNPRSNPQQQILSSLNDIIVTVRYTARNGGNAFATEVMKVWLQQTE</sequence>
<dbReference type="HOGENOM" id="CLU_005587_2_0_6"/>
<dbReference type="Pfam" id="PF18413">
    <property type="entry name" value="Neuraminidase"/>
    <property type="match status" value="1"/>
</dbReference>
<dbReference type="InterPro" id="IPR046839">
    <property type="entry name" value="ABC_toxin_N"/>
</dbReference>
<evidence type="ECO:0000313" key="5">
    <source>
        <dbReference type="Proteomes" id="UP000008075"/>
    </source>
</evidence>
<evidence type="ECO:0000259" key="1">
    <source>
        <dbReference type="Pfam" id="PF18276"/>
    </source>
</evidence>
<dbReference type="RefSeq" id="WP_013184385.1">
    <property type="nucleotide sequence ID" value="NC_014228.1"/>
</dbReference>
<protein>
    <submittedName>
        <fullName evidence="4">A component of insecticidal toxin complex (Tc)</fullName>
    </submittedName>
</protein>
<dbReference type="KEGG" id="xne:XNC1_2334"/>
<reference evidence="4 5" key="1">
    <citation type="journal article" date="2011" name="PLoS ONE">
        <title>The entomopathogenic bacterial endosymbionts xenorhabdus and photorhabdus: convergent lifestyles from divergent genomes.</title>
        <authorList>
            <person name="Chaston J.M."/>
            <person name="Suen G."/>
            <person name="Tucker S.L."/>
            <person name="Andersen A.W."/>
            <person name="Bhasin A."/>
            <person name="Bode E."/>
            <person name="Bode H.B."/>
            <person name="Brachmann A.O."/>
            <person name="Cowles C.E."/>
            <person name="Cowles K.N."/>
            <person name="Darby C."/>
            <person name="de Leon L."/>
            <person name="Drace K."/>
            <person name="Du Z."/>
            <person name="Givaudan A."/>
            <person name="Herbert Tran E.E."/>
            <person name="Jewell K.A."/>
            <person name="Knack J.J."/>
            <person name="Krasomil-Osterfeld K.C."/>
            <person name="Kukor R."/>
            <person name="Lanois A."/>
            <person name="Latreille P."/>
            <person name="Leimgruber N.K."/>
            <person name="Lipke C.M."/>
            <person name="Liu R."/>
            <person name="Lu X."/>
            <person name="Martens E.C."/>
            <person name="Marri P.R."/>
            <person name="Medigue C."/>
            <person name="Menard M.L."/>
            <person name="Miller N.M."/>
            <person name="Morales-Soto N."/>
            <person name="Norton S."/>
            <person name="Ogier J.C."/>
            <person name="Orchard S.S."/>
            <person name="Park D."/>
            <person name="Park Y."/>
            <person name="Qurollo B.A."/>
            <person name="Sugar D.R."/>
            <person name="Richards G.R."/>
            <person name="Rouy Z."/>
            <person name="Slominski B."/>
            <person name="Slominski K."/>
            <person name="Snyder H."/>
            <person name="Tjaden B.C."/>
            <person name="van der Hoeven R."/>
            <person name="Welch R.D."/>
            <person name="Wheeler C."/>
            <person name="Xiang B."/>
            <person name="Barbazuk B."/>
            <person name="Gaudriault S."/>
            <person name="Goodner B."/>
            <person name="Slater S.C."/>
            <person name="Forst S."/>
            <person name="Goldman B.S."/>
            <person name="Goodrich-Blair H."/>
        </authorList>
    </citation>
    <scope>NUCLEOTIDE SEQUENCE [LARGE SCALE GENOMIC DNA]</scope>
    <source>
        <strain evidence="5">ATCC 19061 / DSM 3370 / CCUG 14189 / LMG 1036 / NCIMB 9965 / AN6</strain>
    </source>
</reference>
<dbReference type="Pfam" id="PF20220">
    <property type="entry name" value="ABC_toxin_N"/>
    <property type="match status" value="1"/>
</dbReference>
<keyword evidence="5" id="KW-1185">Reference proteome</keyword>
<dbReference type="GeneID" id="25361650"/>